<proteinExistence type="predicted"/>
<evidence type="ECO:0000256" key="1">
    <source>
        <dbReference type="ARBA" id="ARBA00004496"/>
    </source>
</evidence>
<keyword evidence="6" id="KW-0598">Phosphotransferase system</keyword>
<evidence type="ECO:0000256" key="3">
    <source>
        <dbReference type="ARBA" id="ARBA00022490"/>
    </source>
</evidence>
<keyword evidence="3" id="KW-0963">Cytoplasm</keyword>
<dbReference type="Gene3D" id="3.40.50.510">
    <property type="entry name" value="Phosphotransferase system, mannose-type IIA component"/>
    <property type="match status" value="1"/>
</dbReference>
<dbReference type="InterPro" id="IPR036662">
    <property type="entry name" value="PTS_EIIA_man-typ_sf"/>
</dbReference>
<dbReference type="PANTHER" id="PTHR33799">
    <property type="entry name" value="PTS PERMEASE-RELATED-RELATED"/>
    <property type="match status" value="1"/>
</dbReference>
<organism evidence="9 10">
    <name type="scientific">Carnobacterium maltaromaticum</name>
    <name type="common">Carnobacterium piscicola</name>
    <dbReference type="NCBI Taxonomy" id="2751"/>
    <lineage>
        <taxon>Bacteria</taxon>
        <taxon>Bacillati</taxon>
        <taxon>Bacillota</taxon>
        <taxon>Bacilli</taxon>
        <taxon>Lactobacillales</taxon>
        <taxon>Carnobacteriaceae</taxon>
        <taxon>Carnobacterium</taxon>
    </lineage>
</organism>
<reference evidence="9" key="1">
    <citation type="submission" date="2023-08" db="EMBL/GenBank/DDBJ databases">
        <title>Genomic characterization of piscicolin 126 produced by Carnobacterium maltaromaticum CM22 strain isolated from salmon (Salmo salar).</title>
        <authorList>
            <person name="Gonzalez-Gragera E."/>
            <person name="Garcia-Lopez J.D."/>
            <person name="Teso-Perez C."/>
            <person name="Gimenez-Hernandez I."/>
            <person name="Peralta-Sanchez J.M."/>
            <person name="Valdivia E."/>
            <person name="Montalban-Lopez M."/>
            <person name="Martin-Platero A.M."/>
            <person name="Banos A."/>
            <person name="Martinez-Bueno M."/>
        </authorList>
    </citation>
    <scope>NUCLEOTIDE SEQUENCE</scope>
    <source>
        <strain evidence="9">CM22</strain>
    </source>
</reference>
<evidence type="ECO:0000256" key="2">
    <source>
        <dbReference type="ARBA" id="ARBA00022448"/>
    </source>
</evidence>
<protein>
    <submittedName>
        <fullName evidence="9">PTS galactosamine/N-acetylgalactosamine transporter subunit IIA</fullName>
    </submittedName>
</protein>
<dbReference type="NCBIfam" id="NF040761">
    <property type="entry name" value="AgaF"/>
    <property type="match status" value="1"/>
</dbReference>
<dbReference type="Pfam" id="PF03610">
    <property type="entry name" value="EIIA-man"/>
    <property type="match status" value="1"/>
</dbReference>
<comment type="caution">
    <text evidence="9">The sequence shown here is derived from an EMBL/GenBank/DDBJ whole genome shotgun (WGS) entry which is preliminary data.</text>
</comment>
<dbReference type="Proteomes" id="UP001290462">
    <property type="component" value="Unassembled WGS sequence"/>
</dbReference>
<dbReference type="AlphaFoldDB" id="A0AAW9JQ35"/>
<evidence type="ECO:0000313" key="9">
    <source>
        <dbReference type="EMBL" id="MDZ5758572.1"/>
    </source>
</evidence>
<accession>A0AAW9JQ35</accession>
<name>A0AAW9JQ35_CARML</name>
<dbReference type="GO" id="GO:0016020">
    <property type="term" value="C:membrane"/>
    <property type="evidence" value="ECO:0007669"/>
    <property type="project" value="InterPro"/>
</dbReference>
<dbReference type="GO" id="GO:0009401">
    <property type="term" value="P:phosphoenolpyruvate-dependent sugar phosphotransferase system"/>
    <property type="evidence" value="ECO:0007669"/>
    <property type="project" value="UniProtKB-KW"/>
</dbReference>
<evidence type="ECO:0000256" key="7">
    <source>
        <dbReference type="ARBA" id="ARBA00022777"/>
    </source>
</evidence>
<keyword evidence="5" id="KW-0808">Transferase</keyword>
<dbReference type="CDD" id="cd00006">
    <property type="entry name" value="PTS_IIA_man"/>
    <property type="match status" value="1"/>
</dbReference>
<evidence type="ECO:0000256" key="6">
    <source>
        <dbReference type="ARBA" id="ARBA00022683"/>
    </source>
</evidence>
<dbReference type="PROSITE" id="PS51096">
    <property type="entry name" value="PTS_EIIA_TYPE_4"/>
    <property type="match status" value="1"/>
</dbReference>
<keyword evidence="2" id="KW-0813">Transport</keyword>
<evidence type="ECO:0000313" key="10">
    <source>
        <dbReference type="Proteomes" id="UP001290462"/>
    </source>
</evidence>
<sequence length="141" mass="15150">MIGMILCGHGNFASGMYSAIKLIAGEQEDFATVDFSAGMSSEELKEQLLVQIAKTEKGNGVVIFTDIPGGTPFNQAVLLSTENESVKIVSGTNLPLLLESSFKRDLSLTEFVSQALKSGAEGLKTFKIKETEPIREDSFGI</sequence>
<dbReference type="PANTHER" id="PTHR33799:SF1">
    <property type="entry name" value="PTS SYSTEM MANNOSE-SPECIFIC EIIAB COMPONENT-RELATED"/>
    <property type="match status" value="1"/>
</dbReference>
<keyword evidence="4" id="KW-0762">Sugar transport</keyword>
<feature type="domain" description="PTS EIIA type-4" evidence="8">
    <location>
        <begin position="1"/>
        <end position="123"/>
    </location>
</feature>
<dbReference type="InterPro" id="IPR004701">
    <property type="entry name" value="PTS_EIIA_man-typ"/>
</dbReference>
<gene>
    <name evidence="9" type="primary">agaF</name>
    <name evidence="9" type="ORF">RAK27_07820</name>
</gene>
<comment type="subcellular location">
    <subcellularLocation>
        <location evidence="1">Cytoplasm</location>
    </subcellularLocation>
</comment>
<dbReference type="SUPFAM" id="SSF53062">
    <property type="entry name" value="PTS system fructose IIA component-like"/>
    <property type="match status" value="1"/>
</dbReference>
<evidence type="ECO:0000259" key="8">
    <source>
        <dbReference type="PROSITE" id="PS51096"/>
    </source>
</evidence>
<dbReference type="RefSeq" id="WP_322808817.1">
    <property type="nucleotide sequence ID" value="NZ_JAVBVO010000003.1"/>
</dbReference>
<dbReference type="GO" id="GO:0005737">
    <property type="term" value="C:cytoplasm"/>
    <property type="evidence" value="ECO:0007669"/>
    <property type="project" value="UniProtKB-SubCell"/>
</dbReference>
<evidence type="ECO:0000256" key="5">
    <source>
        <dbReference type="ARBA" id="ARBA00022679"/>
    </source>
</evidence>
<evidence type="ECO:0000256" key="4">
    <source>
        <dbReference type="ARBA" id="ARBA00022597"/>
    </source>
</evidence>
<keyword evidence="7" id="KW-0418">Kinase</keyword>
<dbReference type="GO" id="GO:0016301">
    <property type="term" value="F:kinase activity"/>
    <property type="evidence" value="ECO:0007669"/>
    <property type="project" value="UniProtKB-KW"/>
</dbReference>
<dbReference type="InterPro" id="IPR051471">
    <property type="entry name" value="Bacterial_PTS_sugar_comp"/>
</dbReference>
<dbReference type="EMBL" id="JAVBVO010000003">
    <property type="protein sequence ID" value="MDZ5758572.1"/>
    <property type="molecule type" value="Genomic_DNA"/>
</dbReference>
<dbReference type="InterPro" id="IPR033887">
    <property type="entry name" value="PTS_IIA_man"/>
</dbReference>